<gene>
    <name evidence="2" type="primary">L888</name>
</gene>
<dbReference type="RefSeq" id="YP_003987422.1">
    <property type="nucleotide sequence ID" value="NC_014649.1"/>
</dbReference>
<reference evidence="6 7" key="2">
    <citation type="submission" date="2014-10" db="EMBL/GenBank/DDBJ databases">
        <title>Pan-genome analysis of Brazilian lineage A amoebal mimiviruses.</title>
        <authorList>
            <person name="Assis F.L."/>
            <person name="Abrahao J.S."/>
            <person name="Kroon E.G."/>
            <person name="Dornas F.P."/>
            <person name="Andrade K.R."/>
            <person name="Borato P.V.M."/>
            <person name="Pilotto M.R."/>
            <person name="Benamar S."/>
            <person name="LaScola B."/>
            <person name="Colson P."/>
        </authorList>
    </citation>
    <scope>NUCLEOTIDE SEQUENCE [LARGE SCALE GENOMIC DNA]</scope>
    <source>
        <strain evidence="4 7">Amazonia</strain>
        <strain evidence="3 6">Oyster</strain>
    </source>
</reference>
<evidence type="ECO:0000313" key="5">
    <source>
        <dbReference type="Proteomes" id="UP000201519"/>
    </source>
</evidence>
<evidence type="ECO:0000313" key="6">
    <source>
        <dbReference type="Proteomes" id="UP000241474"/>
    </source>
</evidence>
<dbReference type="GeneID" id="9925556"/>
<reference evidence="2 5" key="1">
    <citation type="journal article" date="2011" name="Virol. J.">
        <title>Breaking the 1000-gene barrier for Mimivirus using ultra-deep genome and transcriptome sequencing.</title>
        <authorList>
            <person name="Legendre M."/>
            <person name="Santini S."/>
            <person name="Rico A."/>
            <person name="Abergel C."/>
            <person name="Claverie J.M."/>
        </authorList>
    </citation>
    <scope>NUCLEOTIDE SEQUENCE [LARGE SCALE GENOMIC DNA]</scope>
</reference>
<keyword evidence="5" id="KW-1185">Reference proteome</keyword>
<dbReference type="Proteomes" id="UP000201519">
    <property type="component" value="Segment"/>
</dbReference>
<protein>
    <recommendedName>
        <fullName evidence="1">Aspartyl/asparaginy/proline hydroxylase domain-containing protein</fullName>
    </recommendedName>
</protein>
<dbReference type="Proteomes" id="UP000274448">
    <property type="component" value="Segment"/>
</dbReference>
<evidence type="ECO:0000313" key="7">
    <source>
        <dbReference type="Proteomes" id="UP000274448"/>
    </source>
</evidence>
<evidence type="ECO:0000259" key="1">
    <source>
        <dbReference type="Pfam" id="PF05118"/>
    </source>
</evidence>
<accession>E3VYI4</accession>
<dbReference type="Gene3D" id="2.60.120.330">
    <property type="entry name" value="B-lactam Antibiotic, Isopenicillin N Synthase, Chain"/>
    <property type="match status" value="1"/>
</dbReference>
<evidence type="ECO:0000313" key="3">
    <source>
        <dbReference type="EMBL" id="AKI79676.1"/>
    </source>
</evidence>
<proteinExistence type="predicted"/>
<dbReference type="EMBL" id="KM982403">
    <property type="protein sequence ID" value="AKI81565.1"/>
    <property type="molecule type" value="Genomic_DNA"/>
</dbReference>
<dbReference type="Pfam" id="PF05118">
    <property type="entry name" value="Asp_Arg_Hydrox"/>
    <property type="match status" value="1"/>
</dbReference>
<sequence>MKPQKIIYKIEEFPAIHYLHNALTKNYDVIFKYSENIINNKKVSQIKRIPGQWTGQKADDFVNGLDDTWIYGWTDQNTWFNYLMIYNNHIINNGDDMDNQIINDIFIPIKSIINICGLSLLMPEATIKPHIDENTTISKNRLAYHFNVFGNGSIININGILLKQKPKKSLVFDSGFIHSVTNGNEYRLLIYIDFNVLLSKNFIYGRITDLSNDKIIIKSYYKHDNGIYNINHYNYGQGLATVSQYTVSLMFNNQRSDILKNDSILIEIISS</sequence>
<dbReference type="SMR" id="A0A0G2Y6U6"/>
<dbReference type="EMBL" id="KM982401">
    <property type="protein sequence ID" value="AKI79676.1"/>
    <property type="molecule type" value="Genomic_DNA"/>
</dbReference>
<dbReference type="InterPro" id="IPR027443">
    <property type="entry name" value="IPNS-like_sf"/>
</dbReference>
<organism evidence="2 5">
    <name type="scientific">Acanthamoeba polyphaga mimivirus</name>
    <name type="common">APMV</name>
    <dbReference type="NCBI Taxonomy" id="212035"/>
    <lineage>
        <taxon>Viruses</taxon>
        <taxon>Varidnaviria</taxon>
        <taxon>Bamfordvirae</taxon>
        <taxon>Nucleocytoviricota</taxon>
        <taxon>Megaviricetes</taxon>
        <taxon>Imitervirales</taxon>
        <taxon>Mimiviridae</taxon>
        <taxon>Megamimivirinae</taxon>
        <taxon>Mimivirus</taxon>
        <taxon>Mimivirus bradfordmassiliense</taxon>
    </lineage>
</organism>
<evidence type="ECO:0000313" key="2">
    <source>
        <dbReference type="EMBL" id="ADO18447.1"/>
    </source>
</evidence>
<name>A0A0G2Y6U6_MIMIV</name>
<evidence type="ECO:0000313" key="4">
    <source>
        <dbReference type="EMBL" id="AKI81565.1"/>
    </source>
</evidence>
<accession>A0A0G2Y6U6</accession>
<organismHost>
    <name type="scientific">Acanthamoeba polyphaga</name>
    <name type="common">Amoeba</name>
    <dbReference type="NCBI Taxonomy" id="5757"/>
</organismHost>
<dbReference type="InterPro" id="IPR007803">
    <property type="entry name" value="Asp/Arg/Pro-Hydrxlase"/>
</dbReference>
<dbReference type="Proteomes" id="UP000241474">
    <property type="component" value="Segment"/>
</dbReference>
<feature type="domain" description="Aspartyl/asparaginy/proline hydroxylase" evidence="1">
    <location>
        <begin position="111"/>
        <end position="194"/>
    </location>
</feature>
<dbReference type="KEGG" id="vg:9925556"/>
<dbReference type="EMBL" id="HQ336222">
    <property type="protein sequence ID" value="ADO18447.1"/>
    <property type="molecule type" value="Genomic_DNA"/>
</dbReference>